<organism evidence="3">
    <name type="scientific">uncultured Caudovirales phage</name>
    <dbReference type="NCBI Taxonomy" id="2100421"/>
    <lineage>
        <taxon>Viruses</taxon>
        <taxon>Duplodnaviria</taxon>
        <taxon>Heunggongvirae</taxon>
        <taxon>Uroviricota</taxon>
        <taxon>Caudoviricetes</taxon>
        <taxon>Peduoviridae</taxon>
        <taxon>Maltschvirus</taxon>
        <taxon>Maltschvirus maltsch</taxon>
    </lineage>
</organism>
<evidence type="ECO:0000313" key="3">
    <source>
        <dbReference type="EMBL" id="CAB4215981.1"/>
    </source>
</evidence>
<accession>A0A6J5SM11</accession>
<evidence type="ECO:0000313" key="2">
    <source>
        <dbReference type="EMBL" id="CAB4203356.1"/>
    </source>
</evidence>
<name>A0A6J5SM11_9CAUD</name>
<dbReference type="EMBL" id="LR797328">
    <property type="protein sequence ID" value="CAB4203356.1"/>
    <property type="molecule type" value="Genomic_DNA"/>
</dbReference>
<reference evidence="3" key="1">
    <citation type="submission" date="2020-05" db="EMBL/GenBank/DDBJ databases">
        <authorList>
            <person name="Chiriac C."/>
            <person name="Salcher M."/>
            <person name="Ghai R."/>
            <person name="Kavagutti S V."/>
        </authorList>
    </citation>
    <scope>NUCLEOTIDE SEQUENCE</scope>
</reference>
<protein>
    <submittedName>
        <fullName evidence="3">Uncharacterized protein</fullName>
    </submittedName>
</protein>
<sequence>MNATRTHYVRADEELSPELTEQLNRLTDAFILAKTPTISVGVGRDASGPRGRWIASMVHEDGSVDVIRIDGRPTLPTIETVIEALRVVGSPTGWQS</sequence>
<gene>
    <name evidence="2" type="ORF">UFOVP1381_43</name>
    <name evidence="3" type="ORF">UFOVP1476_16</name>
    <name evidence="1" type="ORF">UFOVP944_30</name>
</gene>
<evidence type="ECO:0000313" key="1">
    <source>
        <dbReference type="EMBL" id="CAB4173108.1"/>
    </source>
</evidence>
<dbReference type="EMBL" id="LR797437">
    <property type="protein sequence ID" value="CAB4215981.1"/>
    <property type="molecule type" value="Genomic_DNA"/>
</dbReference>
<dbReference type="EMBL" id="LR796890">
    <property type="protein sequence ID" value="CAB4173108.1"/>
    <property type="molecule type" value="Genomic_DNA"/>
</dbReference>
<proteinExistence type="predicted"/>